<dbReference type="Pfam" id="PF05241">
    <property type="entry name" value="EBP"/>
    <property type="match status" value="1"/>
</dbReference>
<gene>
    <name evidence="9" type="ORF">MMYC01_205669</name>
</gene>
<organism evidence="9 10">
    <name type="scientific">Madurella mycetomatis</name>
    <dbReference type="NCBI Taxonomy" id="100816"/>
    <lineage>
        <taxon>Eukaryota</taxon>
        <taxon>Fungi</taxon>
        <taxon>Dikarya</taxon>
        <taxon>Ascomycota</taxon>
        <taxon>Pezizomycotina</taxon>
        <taxon>Sordariomycetes</taxon>
        <taxon>Sordariomycetidae</taxon>
        <taxon>Sordariales</taxon>
        <taxon>Sordariales incertae sedis</taxon>
        <taxon>Madurella</taxon>
    </lineage>
</organism>
<comment type="subcellular location">
    <subcellularLocation>
        <location evidence="1">Endoplasmic reticulum membrane</location>
        <topology evidence="1">Multi-pass membrane protein</topology>
    </subcellularLocation>
</comment>
<feature type="transmembrane region" description="Helical" evidence="7">
    <location>
        <begin position="114"/>
        <end position="137"/>
    </location>
</feature>
<protein>
    <recommendedName>
        <fullName evidence="7">Efficient mitochondria targeting-associated protein 19</fullName>
    </recommendedName>
</protein>
<dbReference type="OrthoDB" id="433124at2759"/>
<evidence type="ECO:0000313" key="9">
    <source>
        <dbReference type="EMBL" id="KXX78633.1"/>
    </source>
</evidence>
<dbReference type="InterPro" id="IPR016964">
    <property type="entry name" value="Sigma2_recept"/>
</dbReference>
<dbReference type="Proteomes" id="UP000078237">
    <property type="component" value="Unassembled WGS sequence"/>
</dbReference>
<keyword evidence="5 7" id="KW-1133">Transmembrane helix</keyword>
<dbReference type="PROSITE" id="PS51751">
    <property type="entry name" value="EXPERA"/>
    <property type="match status" value="1"/>
</dbReference>
<dbReference type="GO" id="GO:0005789">
    <property type="term" value="C:endoplasmic reticulum membrane"/>
    <property type="evidence" value="ECO:0007669"/>
    <property type="project" value="UniProtKB-SubCell"/>
</dbReference>
<dbReference type="VEuPathDB" id="FungiDB:MMYC01_205669"/>
<keyword evidence="6 7" id="KW-0472">Membrane</keyword>
<evidence type="ECO:0000256" key="1">
    <source>
        <dbReference type="ARBA" id="ARBA00004477"/>
    </source>
</evidence>
<evidence type="ECO:0000256" key="3">
    <source>
        <dbReference type="ARBA" id="ARBA00022692"/>
    </source>
</evidence>
<evidence type="ECO:0000256" key="7">
    <source>
        <dbReference type="PIRNR" id="PIRNR031032"/>
    </source>
</evidence>
<dbReference type="AlphaFoldDB" id="A0A175W4R8"/>
<sequence>MATYNNTWKNKAWLGWLLMHLPIILFIDLLDIIWPAWVYESADAPLYPVYALKEWYIKTYNDPIAQWTAETSSGHDSWMGLFLYLEFVLLLPIVLYGIYRLGVQRRGTSGADELLFLVYAFELALTTLVCIFDSFYWDSAVYPAELKRAFWFQFYGPWFIIPTLGAIDMATRILGRIRAADAVLQGKKSQ</sequence>
<keyword evidence="10" id="KW-1185">Reference proteome</keyword>
<evidence type="ECO:0000256" key="6">
    <source>
        <dbReference type="ARBA" id="ARBA00023136"/>
    </source>
</evidence>
<proteinExistence type="inferred from homology"/>
<feature type="transmembrane region" description="Helical" evidence="7">
    <location>
        <begin position="12"/>
        <end position="37"/>
    </location>
</feature>
<keyword evidence="3 7" id="KW-0812">Transmembrane</keyword>
<evidence type="ECO:0000259" key="8">
    <source>
        <dbReference type="PROSITE" id="PS51751"/>
    </source>
</evidence>
<evidence type="ECO:0000256" key="5">
    <source>
        <dbReference type="ARBA" id="ARBA00022989"/>
    </source>
</evidence>
<dbReference type="InterPro" id="IPR033118">
    <property type="entry name" value="EXPERA"/>
</dbReference>
<reference evidence="9 10" key="1">
    <citation type="journal article" date="2016" name="Genome Announc.">
        <title>Genome Sequence of Madurella mycetomatis mm55, Isolated from a Human Mycetoma Case in Sudan.</title>
        <authorList>
            <person name="Smit S."/>
            <person name="Derks M.F."/>
            <person name="Bervoets S."/>
            <person name="Fahal A."/>
            <person name="van Leeuwen W."/>
            <person name="van Belkum A."/>
            <person name="van de Sande W.W."/>
        </authorList>
    </citation>
    <scope>NUCLEOTIDE SEQUENCE [LARGE SCALE GENOMIC DNA]</scope>
    <source>
        <strain evidence="10">mm55</strain>
    </source>
</reference>
<feature type="transmembrane region" description="Helical" evidence="7">
    <location>
        <begin position="81"/>
        <end position="102"/>
    </location>
</feature>
<dbReference type="InterPro" id="IPR051987">
    <property type="entry name" value="Sigma-2_receptor-like"/>
</dbReference>
<dbReference type="PIRSF" id="PIRSF031032">
    <property type="entry name" value="TMP_97_prd"/>
    <property type="match status" value="1"/>
</dbReference>
<dbReference type="STRING" id="100816.A0A175W4R8"/>
<evidence type="ECO:0000256" key="2">
    <source>
        <dbReference type="ARBA" id="ARBA00009096"/>
    </source>
</evidence>
<evidence type="ECO:0000313" key="10">
    <source>
        <dbReference type="Proteomes" id="UP000078237"/>
    </source>
</evidence>
<dbReference type="PANTHER" id="PTHR31204:SF1">
    <property type="entry name" value="SIGMA INTRACELLULAR RECEPTOR 2"/>
    <property type="match status" value="1"/>
</dbReference>
<dbReference type="PANTHER" id="PTHR31204">
    <property type="entry name" value="SIGMA INTRACELLULAR RECEPTOR 2"/>
    <property type="match status" value="1"/>
</dbReference>
<accession>A0A175W4R8</accession>
<keyword evidence="4 7" id="KW-0256">Endoplasmic reticulum</keyword>
<comment type="caution">
    <text evidence="9">The sequence shown here is derived from an EMBL/GenBank/DDBJ whole genome shotgun (WGS) entry which is preliminary data.</text>
</comment>
<dbReference type="EMBL" id="LCTW02000113">
    <property type="protein sequence ID" value="KXX78633.1"/>
    <property type="molecule type" value="Genomic_DNA"/>
</dbReference>
<name>A0A175W4R8_9PEZI</name>
<comment type="similarity">
    <text evidence="2">Belongs to the TMEM97/sigma-2 receptor family.</text>
</comment>
<evidence type="ECO:0000256" key="4">
    <source>
        <dbReference type="ARBA" id="ARBA00022824"/>
    </source>
</evidence>
<feature type="domain" description="EXPERA" evidence="8">
    <location>
        <begin position="9"/>
        <end position="166"/>
    </location>
</feature>
<feature type="transmembrane region" description="Helical" evidence="7">
    <location>
        <begin position="149"/>
        <end position="167"/>
    </location>
</feature>